<organism evidence="5 6">
    <name type="scientific">Corynebacterium striatum</name>
    <dbReference type="NCBI Taxonomy" id="43770"/>
    <lineage>
        <taxon>Bacteria</taxon>
        <taxon>Bacillati</taxon>
        <taxon>Actinomycetota</taxon>
        <taxon>Actinomycetes</taxon>
        <taxon>Mycobacteriales</taxon>
        <taxon>Corynebacteriaceae</taxon>
        <taxon>Corynebacterium</taxon>
    </lineage>
</organism>
<dbReference type="EMBL" id="BJLD01000021">
    <property type="protein sequence ID" value="GEA44758.1"/>
    <property type="molecule type" value="Genomic_DNA"/>
</dbReference>
<evidence type="ECO:0000256" key="2">
    <source>
        <dbReference type="ARBA" id="ARBA00023125"/>
    </source>
</evidence>
<dbReference type="Pfam" id="PF07729">
    <property type="entry name" value="FCD"/>
    <property type="match status" value="1"/>
</dbReference>
<dbReference type="Gene3D" id="1.20.120.530">
    <property type="entry name" value="GntR ligand-binding domain-like"/>
    <property type="match status" value="1"/>
</dbReference>
<reference evidence="5 6" key="1">
    <citation type="submission" date="2019-06" db="EMBL/GenBank/DDBJ databases">
        <title>Draft genome sequence of Corynebacterium striatum NBRC 15291.</title>
        <authorList>
            <person name="Miura T."/>
            <person name="Furukawa M."/>
            <person name="Shimamura M."/>
            <person name="Ohyama Y."/>
            <person name="Yamazoe A."/>
            <person name="Kawasaki H."/>
        </authorList>
    </citation>
    <scope>NUCLEOTIDE SEQUENCE [LARGE SCALE GENOMIC DNA]</scope>
    <source>
        <strain evidence="5 6">NBRC 15291</strain>
    </source>
</reference>
<dbReference type="SMART" id="SM00895">
    <property type="entry name" value="FCD"/>
    <property type="match status" value="1"/>
</dbReference>
<protein>
    <recommendedName>
        <fullName evidence="4">HTH gntR-type domain-containing protein</fullName>
    </recommendedName>
</protein>
<dbReference type="SUPFAM" id="SSF48008">
    <property type="entry name" value="GntR ligand-binding domain-like"/>
    <property type="match status" value="1"/>
</dbReference>
<accession>A0ABC9ZRH9</accession>
<keyword evidence="1" id="KW-0805">Transcription regulation</keyword>
<keyword evidence="3" id="KW-0804">Transcription</keyword>
<dbReference type="Proteomes" id="UP000315234">
    <property type="component" value="Unassembled WGS sequence"/>
</dbReference>
<dbReference type="SUPFAM" id="SSF46785">
    <property type="entry name" value="Winged helix' DNA-binding domain"/>
    <property type="match status" value="1"/>
</dbReference>
<evidence type="ECO:0000256" key="3">
    <source>
        <dbReference type="ARBA" id="ARBA00023163"/>
    </source>
</evidence>
<evidence type="ECO:0000259" key="4">
    <source>
        <dbReference type="PROSITE" id="PS50949"/>
    </source>
</evidence>
<evidence type="ECO:0000313" key="5">
    <source>
        <dbReference type="EMBL" id="GEA44758.1"/>
    </source>
</evidence>
<name>A0ABC9ZRH9_CORST</name>
<dbReference type="PANTHER" id="PTHR43537">
    <property type="entry name" value="TRANSCRIPTIONAL REGULATOR, GNTR FAMILY"/>
    <property type="match status" value="1"/>
</dbReference>
<dbReference type="SMART" id="SM00345">
    <property type="entry name" value="HTH_GNTR"/>
    <property type="match status" value="1"/>
</dbReference>
<sequence length="249" mass="28068">MATDGLAAAIQIAGMGRTSKVNYVIDLEMYGMESSLNRRTLKDSTEYLIRSMLLRGEMKVGEIYSANALAKELNISNSPVREAMMSLVDRGLLENVRNRGFRVVELSDADSQEIYDLRLLIEVEAVRRVAAMELDEAQSERLRSLAKKTDELHGAVTGEDMFRYLEADQQFHLYLVSLTGNGRWVQIVERLRDQSRANGYYLDLMTSGKVRQTATEHLEIVEAVLAQDDDAAEGLMVRHLDYACPKGKK</sequence>
<dbReference type="InterPro" id="IPR036390">
    <property type="entry name" value="WH_DNA-bd_sf"/>
</dbReference>
<gene>
    <name evidence="5" type="ORF">Cst04h_29280</name>
</gene>
<proteinExistence type="predicted"/>
<dbReference type="RefSeq" id="WP_005528118.1">
    <property type="nucleotide sequence ID" value="NZ_BJLD01000021.1"/>
</dbReference>
<dbReference type="AlphaFoldDB" id="A0ABC9ZRH9"/>
<dbReference type="Gene3D" id="1.10.10.10">
    <property type="entry name" value="Winged helix-like DNA-binding domain superfamily/Winged helix DNA-binding domain"/>
    <property type="match status" value="1"/>
</dbReference>
<keyword evidence="2" id="KW-0238">DNA-binding</keyword>
<dbReference type="InterPro" id="IPR011711">
    <property type="entry name" value="GntR_C"/>
</dbReference>
<evidence type="ECO:0000313" key="6">
    <source>
        <dbReference type="Proteomes" id="UP000315234"/>
    </source>
</evidence>
<dbReference type="InterPro" id="IPR000524">
    <property type="entry name" value="Tscrpt_reg_HTH_GntR"/>
</dbReference>
<dbReference type="InterPro" id="IPR008920">
    <property type="entry name" value="TF_FadR/GntR_C"/>
</dbReference>
<dbReference type="GO" id="GO:0003677">
    <property type="term" value="F:DNA binding"/>
    <property type="evidence" value="ECO:0007669"/>
    <property type="project" value="UniProtKB-KW"/>
</dbReference>
<dbReference type="PANTHER" id="PTHR43537:SF45">
    <property type="entry name" value="GNTR FAMILY REGULATORY PROTEIN"/>
    <property type="match status" value="1"/>
</dbReference>
<feature type="domain" description="HTH gntR-type" evidence="4">
    <location>
        <begin position="39"/>
        <end position="106"/>
    </location>
</feature>
<evidence type="ECO:0000256" key="1">
    <source>
        <dbReference type="ARBA" id="ARBA00023015"/>
    </source>
</evidence>
<dbReference type="InterPro" id="IPR036388">
    <property type="entry name" value="WH-like_DNA-bd_sf"/>
</dbReference>
<comment type="caution">
    <text evidence="5">The sequence shown here is derived from an EMBL/GenBank/DDBJ whole genome shotgun (WGS) entry which is preliminary data.</text>
</comment>
<dbReference type="PROSITE" id="PS50949">
    <property type="entry name" value="HTH_GNTR"/>
    <property type="match status" value="1"/>
</dbReference>
<dbReference type="Pfam" id="PF00392">
    <property type="entry name" value="GntR"/>
    <property type="match status" value="1"/>
</dbReference>